<proteinExistence type="predicted"/>
<keyword evidence="1" id="KW-0805">Transcription regulation</keyword>
<evidence type="ECO:0000313" key="5">
    <source>
        <dbReference type="EMBL" id="MPM35767.1"/>
    </source>
</evidence>
<dbReference type="Gene3D" id="1.10.10.10">
    <property type="entry name" value="Winged helix-like DNA-binding domain superfamily/Winged helix DNA-binding domain"/>
    <property type="match status" value="1"/>
</dbReference>
<keyword evidence="3" id="KW-0804">Transcription</keyword>
<comment type="caution">
    <text evidence="5">The sequence shown here is derived from an EMBL/GenBank/DDBJ whole genome shotgun (WGS) entry which is preliminary data.</text>
</comment>
<dbReference type="Pfam" id="PF00392">
    <property type="entry name" value="GntR"/>
    <property type="match status" value="1"/>
</dbReference>
<dbReference type="PANTHER" id="PTHR43537">
    <property type="entry name" value="TRANSCRIPTIONAL REGULATOR, GNTR FAMILY"/>
    <property type="match status" value="1"/>
</dbReference>
<gene>
    <name evidence="5" type="ORF">SDC9_82361</name>
</gene>
<dbReference type="PANTHER" id="PTHR43537:SF24">
    <property type="entry name" value="GLUCONATE OPERON TRANSCRIPTIONAL REPRESSOR"/>
    <property type="match status" value="1"/>
</dbReference>
<dbReference type="InterPro" id="IPR036390">
    <property type="entry name" value="WH_DNA-bd_sf"/>
</dbReference>
<dbReference type="InterPro" id="IPR000524">
    <property type="entry name" value="Tscrpt_reg_HTH_GntR"/>
</dbReference>
<dbReference type="AlphaFoldDB" id="A0A644Z583"/>
<reference evidence="5" key="1">
    <citation type="submission" date="2019-08" db="EMBL/GenBank/DDBJ databases">
        <authorList>
            <person name="Kucharzyk K."/>
            <person name="Murdoch R.W."/>
            <person name="Higgins S."/>
            <person name="Loffler F."/>
        </authorList>
    </citation>
    <scope>NUCLEOTIDE SEQUENCE</scope>
</reference>
<dbReference type="PROSITE" id="PS50949">
    <property type="entry name" value="HTH_GNTR"/>
    <property type="match status" value="1"/>
</dbReference>
<evidence type="ECO:0000256" key="2">
    <source>
        <dbReference type="ARBA" id="ARBA00023125"/>
    </source>
</evidence>
<dbReference type="SUPFAM" id="SSF48008">
    <property type="entry name" value="GntR ligand-binding domain-like"/>
    <property type="match status" value="1"/>
</dbReference>
<protein>
    <recommendedName>
        <fullName evidence="4">HTH gntR-type domain-containing protein</fullName>
    </recommendedName>
</protein>
<dbReference type="GO" id="GO:0003677">
    <property type="term" value="F:DNA binding"/>
    <property type="evidence" value="ECO:0007669"/>
    <property type="project" value="UniProtKB-KW"/>
</dbReference>
<organism evidence="5">
    <name type="scientific">bioreactor metagenome</name>
    <dbReference type="NCBI Taxonomy" id="1076179"/>
    <lineage>
        <taxon>unclassified sequences</taxon>
        <taxon>metagenomes</taxon>
        <taxon>ecological metagenomes</taxon>
    </lineage>
</organism>
<dbReference type="GO" id="GO:0003700">
    <property type="term" value="F:DNA-binding transcription factor activity"/>
    <property type="evidence" value="ECO:0007669"/>
    <property type="project" value="InterPro"/>
</dbReference>
<evidence type="ECO:0000259" key="4">
    <source>
        <dbReference type="PROSITE" id="PS50949"/>
    </source>
</evidence>
<keyword evidence="2" id="KW-0238">DNA-binding</keyword>
<evidence type="ECO:0000256" key="3">
    <source>
        <dbReference type="ARBA" id="ARBA00023163"/>
    </source>
</evidence>
<dbReference type="SMART" id="SM00895">
    <property type="entry name" value="FCD"/>
    <property type="match status" value="1"/>
</dbReference>
<dbReference type="Pfam" id="PF07729">
    <property type="entry name" value="FCD"/>
    <property type="match status" value="1"/>
</dbReference>
<sequence length="207" mass="23746">MEKSVSLKTAVYDAVLDSVIRGEFAPGQILNEKDLIQKYGCSKSPVREALISLCGDRVLENIPRCGYMVVHLTVSDAVNVLSFRLAVEEAFMREYYLNLTGQDLTLLEEINRKDAQMDGDVWEHWELNAQFHLTLMSFSGNQYAYQQIEESMHVLKRVYAQCYRTRWSSVKPGSGGNYHKAILDGLREHDIETAVANLRLDLQDFYR</sequence>
<feature type="domain" description="HTH gntR-type" evidence="4">
    <location>
        <begin position="5"/>
        <end position="72"/>
    </location>
</feature>
<dbReference type="Gene3D" id="1.20.120.530">
    <property type="entry name" value="GntR ligand-binding domain-like"/>
    <property type="match status" value="1"/>
</dbReference>
<evidence type="ECO:0000256" key="1">
    <source>
        <dbReference type="ARBA" id="ARBA00023015"/>
    </source>
</evidence>
<dbReference type="InterPro" id="IPR036388">
    <property type="entry name" value="WH-like_DNA-bd_sf"/>
</dbReference>
<name>A0A644Z583_9ZZZZ</name>
<dbReference type="InterPro" id="IPR011711">
    <property type="entry name" value="GntR_C"/>
</dbReference>
<dbReference type="InterPro" id="IPR008920">
    <property type="entry name" value="TF_FadR/GntR_C"/>
</dbReference>
<accession>A0A644Z583</accession>
<dbReference type="EMBL" id="VSSQ01007390">
    <property type="protein sequence ID" value="MPM35767.1"/>
    <property type="molecule type" value="Genomic_DNA"/>
</dbReference>
<dbReference type="SMART" id="SM00345">
    <property type="entry name" value="HTH_GNTR"/>
    <property type="match status" value="1"/>
</dbReference>
<dbReference type="SUPFAM" id="SSF46785">
    <property type="entry name" value="Winged helix' DNA-binding domain"/>
    <property type="match status" value="1"/>
</dbReference>